<dbReference type="SUPFAM" id="SSF57850">
    <property type="entry name" value="RING/U-box"/>
    <property type="match status" value="1"/>
</dbReference>
<dbReference type="InterPro" id="IPR049548">
    <property type="entry name" value="Sina-like_RING"/>
</dbReference>
<dbReference type="GO" id="GO:0031624">
    <property type="term" value="F:ubiquitin conjugating enzyme binding"/>
    <property type="evidence" value="ECO:0007669"/>
    <property type="project" value="TreeGrafter"/>
</dbReference>
<dbReference type="AlphaFoldDB" id="A0AAN7P0T4"/>
<evidence type="ECO:0000256" key="3">
    <source>
        <dbReference type="ARBA" id="ARBA00009119"/>
    </source>
</evidence>
<dbReference type="EMBL" id="JARPUR010000007">
    <property type="protein sequence ID" value="KAK4872558.1"/>
    <property type="molecule type" value="Genomic_DNA"/>
</dbReference>
<keyword evidence="8" id="KW-0833">Ubl conjugation pathway</keyword>
<dbReference type="GO" id="GO:0008270">
    <property type="term" value="F:zinc ion binding"/>
    <property type="evidence" value="ECO:0007669"/>
    <property type="project" value="UniProtKB-KW"/>
</dbReference>
<dbReference type="SUPFAM" id="SSF49599">
    <property type="entry name" value="TRAF domain-like"/>
    <property type="match status" value="2"/>
</dbReference>
<evidence type="ECO:0000259" key="13">
    <source>
        <dbReference type="PROSITE" id="PS51081"/>
    </source>
</evidence>
<dbReference type="InterPro" id="IPR004162">
    <property type="entry name" value="SINA-like_animal"/>
</dbReference>
<sequence length="569" mass="64875">MFNICNNKSLINDLKCKQCSKILSVLPVYYCSAVGNICGRCTSTLDWMISNGTLEQAIAYEAVAKYLVFPCSNYEQGCEAKLKHTEVIEHEQRCKSILIPCPFNIEYEQLSLKCNWQGTSKNIARHLQADHNDFLQIGLPSFIMNVYDTHIKLFFTIVDNQMFLIVTQYLKTLNKFYCVVMSCEKTPENMYYRYQLEVGRYNDYFLILRKSETEPFSNVQEIVNNQEKMITVDVASINTMLNDLNGLIYCKISIMKKSKIEIAAINGKTPSASPKPSTTPKPKVKVPQDVKKPSVPKTVPTTSSPNISKVKLEEKSTKSNSFLDELECPICNHHMVPPIFICPTGHSICHTCKSKVSLCPMCRIPIQDTRNFTLENLATTLRYPCIYKNLGCPTTLPHEHIKLHELHCVYSYGRCPLKPLALCSSKEDIVDIIGHLRSKHASYVVEVNHQYSRDIVGKVTTSYWATVFENEIFIICCKHSSAMAPIKFNIVHVGMNKNKPKYKFELHFCDQTGRGLKLIVSQLCKVFPPDPSSALKKCLMLPQDLLDPFITKKGVRKVFFKFYIERLNG</sequence>
<dbReference type="PROSITE" id="PS51081">
    <property type="entry name" value="ZF_SIAH"/>
    <property type="match status" value="2"/>
</dbReference>
<evidence type="ECO:0000256" key="2">
    <source>
        <dbReference type="ARBA" id="ARBA00004906"/>
    </source>
</evidence>
<evidence type="ECO:0000256" key="4">
    <source>
        <dbReference type="ARBA" id="ARBA00012483"/>
    </source>
</evidence>
<keyword evidence="7 10" id="KW-0863">Zinc-finger</keyword>
<accession>A0AAN7P0T4</accession>
<evidence type="ECO:0000256" key="11">
    <source>
        <dbReference type="SAM" id="MobiDB-lite"/>
    </source>
</evidence>
<evidence type="ECO:0000256" key="10">
    <source>
        <dbReference type="PROSITE-ProRule" id="PRU00455"/>
    </source>
</evidence>
<dbReference type="PANTHER" id="PTHR45877:SF2">
    <property type="entry name" value="E3 UBIQUITIN-PROTEIN LIGASE SINA-RELATED"/>
    <property type="match status" value="1"/>
</dbReference>
<protein>
    <recommendedName>
        <fullName evidence="4">RING-type E3 ubiquitin transferase</fullName>
        <ecNumber evidence="4">2.3.2.27</ecNumber>
    </recommendedName>
</protein>
<dbReference type="Gene3D" id="3.30.40.10">
    <property type="entry name" value="Zinc/RING finger domain, C3HC4 (zinc finger)"/>
    <property type="match status" value="3"/>
</dbReference>
<evidence type="ECO:0000256" key="7">
    <source>
        <dbReference type="ARBA" id="ARBA00022771"/>
    </source>
</evidence>
<dbReference type="FunFam" id="3.30.40.10:FF:000041">
    <property type="entry name" value="E3 ubiquitin-protein ligase SINAT3"/>
    <property type="match status" value="1"/>
</dbReference>
<dbReference type="PROSITE" id="PS50089">
    <property type="entry name" value="ZF_RING_2"/>
    <property type="match status" value="1"/>
</dbReference>
<gene>
    <name evidence="14" type="ORF">RN001_014587</name>
</gene>
<feature type="domain" description="SIAH-type" evidence="13">
    <location>
        <begin position="380"/>
        <end position="441"/>
    </location>
</feature>
<keyword evidence="5" id="KW-0808">Transferase</keyword>
<comment type="pathway">
    <text evidence="2">Protein modification; protein ubiquitination.</text>
</comment>
<keyword evidence="15" id="KW-1185">Reference proteome</keyword>
<dbReference type="PANTHER" id="PTHR45877">
    <property type="entry name" value="E3 UBIQUITIN-PROTEIN LIGASE SIAH2"/>
    <property type="match status" value="1"/>
</dbReference>
<dbReference type="InterPro" id="IPR013083">
    <property type="entry name" value="Znf_RING/FYVE/PHD"/>
</dbReference>
<evidence type="ECO:0000256" key="5">
    <source>
        <dbReference type="ARBA" id="ARBA00022679"/>
    </source>
</evidence>
<reference evidence="15" key="1">
    <citation type="submission" date="2023-01" db="EMBL/GenBank/DDBJ databases">
        <title>Key to firefly adult light organ development and bioluminescence: homeobox transcription factors regulate luciferase expression and transportation to peroxisome.</title>
        <authorList>
            <person name="Fu X."/>
        </authorList>
    </citation>
    <scope>NUCLEOTIDE SEQUENCE [LARGE SCALE GENOMIC DNA]</scope>
</reference>
<dbReference type="InterPro" id="IPR001841">
    <property type="entry name" value="Znf_RING"/>
</dbReference>
<dbReference type="Pfam" id="PF21362">
    <property type="entry name" value="Sina_RING"/>
    <property type="match status" value="1"/>
</dbReference>
<dbReference type="GO" id="GO:0005737">
    <property type="term" value="C:cytoplasm"/>
    <property type="evidence" value="ECO:0007669"/>
    <property type="project" value="TreeGrafter"/>
</dbReference>
<evidence type="ECO:0000256" key="9">
    <source>
        <dbReference type="ARBA" id="ARBA00022833"/>
    </source>
</evidence>
<comment type="catalytic activity">
    <reaction evidence="1">
        <text>S-ubiquitinyl-[E2 ubiquitin-conjugating enzyme]-L-cysteine + [acceptor protein]-L-lysine = [E2 ubiquitin-conjugating enzyme]-L-cysteine + N(6)-ubiquitinyl-[acceptor protein]-L-lysine.</text>
        <dbReference type="EC" id="2.3.2.27"/>
    </reaction>
</comment>
<evidence type="ECO:0000256" key="8">
    <source>
        <dbReference type="ARBA" id="ARBA00022786"/>
    </source>
</evidence>
<comment type="caution">
    <text evidence="14">The sequence shown here is derived from an EMBL/GenBank/DDBJ whole genome shotgun (WGS) entry which is preliminary data.</text>
</comment>
<dbReference type="GO" id="GO:0061630">
    <property type="term" value="F:ubiquitin protein ligase activity"/>
    <property type="evidence" value="ECO:0007669"/>
    <property type="project" value="UniProtKB-EC"/>
</dbReference>
<proteinExistence type="inferred from homology"/>
<dbReference type="Pfam" id="PF21361">
    <property type="entry name" value="Sina_ZnF"/>
    <property type="match status" value="2"/>
</dbReference>
<dbReference type="Proteomes" id="UP001353858">
    <property type="component" value="Unassembled WGS sequence"/>
</dbReference>
<evidence type="ECO:0000313" key="14">
    <source>
        <dbReference type="EMBL" id="KAK4872558.1"/>
    </source>
</evidence>
<feature type="domain" description="SIAH-type" evidence="13">
    <location>
        <begin position="66"/>
        <end position="132"/>
    </location>
</feature>
<evidence type="ECO:0000313" key="15">
    <source>
        <dbReference type="Proteomes" id="UP001353858"/>
    </source>
</evidence>
<feature type="domain" description="RING-type" evidence="12">
    <location>
        <begin position="328"/>
        <end position="363"/>
    </location>
</feature>
<feature type="region of interest" description="Disordered" evidence="11">
    <location>
        <begin position="267"/>
        <end position="305"/>
    </location>
</feature>
<dbReference type="EC" id="2.3.2.27" evidence="4"/>
<name>A0AAN7P0T4_9COLE</name>
<comment type="similarity">
    <text evidence="3">Belongs to the SINA (Seven in absentia) family.</text>
</comment>
<keyword evidence="9" id="KW-0862">Zinc</keyword>
<dbReference type="GO" id="GO:0043161">
    <property type="term" value="P:proteasome-mediated ubiquitin-dependent protein catabolic process"/>
    <property type="evidence" value="ECO:0007669"/>
    <property type="project" value="TreeGrafter"/>
</dbReference>
<keyword evidence="6" id="KW-0479">Metal-binding</keyword>
<feature type="compositionally biased region" description="Low complexity" evidence="11">
    <location>
        <begin position="267"/>
        <end position="285"/>
    </location>
</feature>
<evidence type="ECO:0000256" key="6">
    <source>
        <dbReference type="ARBA" id="ARBA00022723"/>
    </source>
</evidence>
<evidence type="ECO:0000256" key="1">
    <source>
        <dbReference type="ARBA" id="ARBA00000900"/>
    </source>
</evidence>
<evidence type="ECO:0000259" key="12">
    <source>
        <dbReference type="PROSITE" id="PS50089"/>
    </source>
</evidence>
<organism evidence="14 15">
    <name type="scientific">Aquatica leii</name>
    <dbReference type="NCBI Taxonomy" id="1421715"/>
    <lineage>
        <taxon>Eukaryota</taxon>
        <taxon>Metazoa</taxon>
        <taxon>Ecdysozoa</taxon>
        <taxon>Arthropoda</taxon>
        <taxon>Hexapoda</taxon>
        <taxon>Insecta</taxon>
        <taxon>Pterygota</taxon>
        <taxon>Neoptera</taxon>
        <taxon>Endopterygota</taxon>
        <taxon>Coleoptera</taxon>
        <taxon>Polyphaga</taxon>
        <taxon>Elateriformia</taxon>
        <taxon>Elateroidea</taxon>
        <taxon>Lampyridae</taxon>
        <taxon>Luciolinae</taxon>
        <taxon>Aquatica</taxon>
    </lineage>
</organism>
<dbReference type="InterPro" id="IPR013010">
    <property type="entry name" value="Znf_SIAH"/>
</dbReference>